<sequence length="489" mass="56994">MIINFTKKVRILTGMILTLLIVIGGGVYVYHNKNSVQTLNVEEGKNLNKYIIDVIFDEESKRLMCNQNIEYVNNTNIALDKIYFHIYPNAFSKEEFAPFEKDEMNQAYPNGFNEGYIDIKNVLNNNNKLEYEITGEKNDVLEVNIGRQLKPGEKISIDMKYNVKIPNSEGRFGYGENTINVTNWFPIVCVHDDRGWNLKSYETLGDPFYSETSNFYVKLLIPKKYKLGCTGNIISEKSDSEKVFYEIQAKKVRDFAFVLSDKFKIKKDTYKDVNINTYNLNETLSTEVTKIAKDSIRIFSDLFGEYPYDTYSVIASDFFIGGMEYPTLVMIDQSLYNEKDKFLLEYVIAHETAHQWWYSVIGNDEISEPWLDEALTEYSTVLYFEEKYGKEVGSKLIKTMEIQTRNYSSEDIFKSTTQYKNSIDYSLNVYTKGALAFNEVRNKVGDEVFFETLKEYYNTYMFQNVNGAKFVDLWNKKGIDIDKIISEYK</sequence>
<keyword evidence="3" id="KW-1133">Transmembrane helix</keyword>
<keyword evidence="2" id="KW-0479">Metal-binding</keyword>
<comment type="cofactor">
    <cofactor evidence="2">
        <name>Zn(2+)</name>
        <dbReference type="ChEBI" id="CHEBI:29105"/>
    </cofactor>
    <text evidence="2">Binds 1 zinc ion per subunit.</text>
</comment>
<feature type="binding site" evidence="2">
    <location>
        <position position="354"/>
    </location>
    <ligand>
        <name>Zn(2+)</name>
        <dbReference type="ChEBI" id="CHEBI:29105"/>
        <note>catalytic</note>
    </ligand>
</feature>
<dbReference type="Proteomes" id="UP000245622">
    <property type="component" value="Chromosome 1"/>
</dbReference>
<dbReference type="GO" id="GO:0008270">
    <property type="term" value="F:zinc ion binding"/>
    <property type="evidence" value="ECO:0007669"/>
    <property type="project" value="InterPro"/>
</dbReference>
<feature type="transmembrane region" description="Helical" evidence="3">
    <location>
        <begin position="12"/>
        <end position="30"/>
    </location>
</feature>
<keyword evidence="6" id="KW-1185">Reference proteome</keyword>
<dbReference type="RefSeq" id="WP_180702472.1">
    <property type="nucleotide sequence ID" value="NZ_CAPSUH010000040.1"/>
</dbReference>
<dbReference type="SUPFAM" id="SSF55486">
    <property type="entry name" value="Metalloproteases ('zincins'), catalytic domain"/>
    <property type="match status" value="1"/>
</dbReference>
<feature type="binding site" evidence="2">
    <location>
        <position position="350"/>
    </location>
    <ligand>
        <name>Zn(2+)</name>
        <dbReference type="ChEBI" id="CHEBI:29105"/>
        <note>catalytic</note>
    </ligand>
</feature>
<gene>
    <name evidence="5" type="ORF">CRIB_2397</name>
</gene>
<protein>
    <submittedName>
        <fullName evidence="5">Peptidase M1</fullName>
    </submittedName>
</protein>
<evidence type="ECO:0000256" key="2">
    <source>
        <dbReference type="PIRSR" id="PIRSR634015-3"/>
    </source>
</evidence>
<dbReference type="AlphaFoldDB" id="A0A1V1I4D7"/>
<dbReference type="PANTHER" id="PTHR45726">
    <property type="entry name" value="LEUKOTRIENE A-4 HYDROLASE"/>
    <property type="match status" value="1"/>
</dbReference>
<proteinExistence type="predicted"/>
<keyword evidence="3" id="KW-0812">Transmembrane</keyword>
<keyword evidence="2" id="KW-0862">Zinc</keyword>
<evidence type="ECO:0000313" key="5">
    <source>
        <dbReference type="EMBL" id="CED94993.1"/>
    </source>
</evidence>
<organism evidence="5 6">
    <name type="scientific">Romboutsia ilealis</name>
    <dbReference type="NCBI Taxonomy" id="1115758"/>
    <lineage>
        <taxon>Bacteria</taxon>
        <taxon>Bacillati</taxon>
        <taxon>Bacillota</taxon>
        <taxon>Clostridia</taxon>
        <taxon>Peptostreptococcales</taxon>
        <taxon>Peptostreptococcaceae</taxon>
        <taxon>Romboutsia</taxon>
    </lineage>
</organism>
<reference evidence="5 6" key="1">
    <citation type="submission" date="2014-04" db="EMBL/GenBank/DDBJ databases">
        <authorList>
            <person name="Hornung B.V."/>
        </authorList>
    </citation>
    <scope>NUCLEOTIDE SEQUENCE [LARGE SCALE GENOMIC DNA]</scope>
    <source>
        <strain evidence="5 6">CRIB</strain>
    </source>
</reference>
<dbReference type="Gene3D" id="1.10.390.10">
    <property type="entry name" value="Neutral Protease Domain 2"/>
    <property type="match status" value="1"/>
</dbReference>
<dbReference type="InterPro" id="IPR014782">
    <property type="entry name" value="Peptidase_M1_dom"/>
</dbReference>
<keyword evidence="3" id="KW-0472">Membrane</keyword>
<dbReference type="InterPro" id="IPR027268">
    <property type="entry name" value="Peptidase_M4/M1_CTD_sf"/>
</dbReference>
<dbReference type="Pfam" id="PF01433">
    <property type="entry name" value="Peptidase_M1"/>
    <property type="match status" value="1"/>
</dbReference>
<evidence type="ECO:0000256" key="3">
    <source>
        <dbReference type="SAM" id="Phobius"/>
    </source>
</evidence>
<evidence type="ECO:0000313" key="6">
    <source>
        <dbReference type="Proteomes" id="UP000245622"/>
    </source>
</evidence>
<evidence type="ECO:0000256" key="1">
    <source>
        <dbReference type="PIRSR" id="PIRSR634015-1"/>
    </source>
</evidence>
<dbReference type="PANTHER" id="PTHR45726:SF3">
    <property type="entry name" value="LEUKOTRIENE A-4 HYDROLASE"/>
    <property type="match status" value="1"/>
</dbReference>
<feature type="active site" description="Proton acceptor" evidence="1">
    <location>
        <position position="351"/>
    </location>
</feature>
<dbReference type="EMBL" id="LN555523">
    <property type="protein sequence ID" value="CED94993.1"/>
    <property type="molecule type" value="Genomic_DNA"/>
</dbReference>
<accession>A0A1V1I4D7</accession>
<dbReference type="KEGG" id="ril:CRIB_2397"/>
<dbReference type="GeneID" id="82206460"/>
<feature type="domain" description="Peptidase M1 membrane alanine aminopeptidase" evidence="4">
    <location>
        <begin position="292"/>
        <end position="488"/>
    </location>
</feature>
<dbReference type="InterPro" id="IPR034015">
    <property type="entry name" value="M1_LTA4H"/>
</dbReference>
<feature type="binding site" evidence="2">
    <location>
        <position position="373"/>
    </location>
    <ligand>
        <name>Zn(2+)</name>
        <dbReference type="ChEBI" id="CHEBI:29105"/>
        <note>catalytic</note>
    </ligand>
</feature>
<evidence type="ECO:0000259" key="4">
    <source>
        <dbReference type="Pfam" id="PF01433"/>
    </source>
</evidence>
<feature type="active site" description="Proton donor" evidence="1">
    <location>
        <position position="430"/>
    </location>
</feature>
<name>A0A1V1I4D7_9FIRM</name>
<dbReference type="CDD" id="cd09604">
    <property type="entry name" value="M1_APN_like"/>
    <property type="match status" value="1"/>
</dbReference>
<dbReference type="GO" id="GO:0008237">
    <property type="term" value="F:metallopeptidase activity"/>
    <property type="evidence" value="ECO:0007669"/>
    <property type="project" value="InterPro"/>
</dbReference>